<evidence type="ECO:0000313" key="4">
    <source>
        <dbReference type="Proteomes" id="UP000320679"/>
    </source>
</evidence>
<dbReference type="Pfam" id="PF01833">
    <property type="entry name" value="TIG"/>
    <property type="match status" value="1"/>
</dbReference>
<dbReference type="Pfam" id="PF14065">
    <property type="entry name" value="Pvc16_N"/>
    <property type="match status" value="1"/>
</dbReference>
<dbReference type="Proteomes" id="UP000320679">
    <property type="component" value="Unassembled WGS sequence"/>
</dbReference>
<evidence type="ECO:0000259" key="1">
    <source>
        <dbReference type="Pfam" id="PF01833"/>
    </source>
</evidence>
<dbReference type="AlphaFoldDB" id="A0A523UWR2"/>
<dbReference type="InterPro" id="IPR013783">
    <property type="entry name" value="Ig-like_fold"/>
</dbReference>
<proteinExistence type="predicted"/>
<gene>
    <name evidence="3" type="ORF">E3J59_02770</name>
</gene>
<evidence type="ECO:0000313" key="3">
    <source>
        <dbReference type="EMBL" id="TET46799.1"/>
    </source>
</evidence>
<dbReference type="InterPro" id="IPR025351">
    <property type="entry name" value="Pvc16_N"/>
</dbReference>
<dbReference type="SUPFAM" id="SSF81296">
    <property type="entry name" value="E set domains"/>
    <property type="match status" value="1"/>
</dbReference>
<dbReference type="InterPro" id="IPR014756">
    <property type="entry name" value="Ig_E-set"/>
</dbReference>
<feature type="domain" description="Pvc16 N-terminal" evidence="2">
    <location>
        <begin position="9"/>
        <end position="175"/>
    </location>
</feature>
<reference evidence="3 4" key="1">
    <citation type="submission" date="2019-03" db="EMBL/GenBank/DDBJ databases">
        <title>Metabolic potential of uncultured bacteria and archaea associated with petroleum seepage in deep-sea sediments.</title>
        <authorList>
            <person name="Dong X."/>
            <person name="Hubert C."/>
        </authorList>
    </citation>
    <scope>NUCLEOTIDE SEQUENCE [LARGE SCALE GENOMIC DNA]</scope>
    <source>
        <strain evidence="3">E29_bin78</strain>
    </source>
</reference>
<name>A0A523UWR2_UNCAE</name>
<organism evidence="3 4">
    <name type="scientific">Aerophobetes bacterium</name>
    <dbReference type="NCBI Taxonomy" id="2030807"/>
    <lineage>
        <taxon>Bacteria</taxon>
        <taxon>Candidatus Aerophobota</taxon>
    </lineage>
</organism>
<comment type="caution">
    <text evidence="3">The sequence shown here is derived from an EMBL/GenBank/DDBJ whole genome shotgun (WGS) entry which is preliminary data.</text>
</comment>
<dbReference type="Gene3D" id="2.60.40.10">
    <property type="entry name" value="Immunoglobulins"/>
    <property type="match status" value="1"/>
</dbReference>
<feature type="domain" description="IPT/TIG" evidence="1">
    <location>
        <begin position="188"/>
        <end position="266"/>
    </location>
</feature>
<dbReference type="EMBL" id="SOJK01000114">
    <property type="protein sequence ID" value="TET46799.1"/>
    <property type="molecule type" value="Genomic_DNA"/>
</dbReference>
<accession>A0A523UWR2</accession>
<protein>
    <submittedName>
        <fullName evidence="3">DUF4255 domain-containing protein</fullName>
    </submittedName>
</protein>
<dbReference type="InterPro" id="IPR002909">
    <property type="entry name" value="IPT_dom"/>
</dbReference>
<sequence length="270" mass="30086">MSTYEVISEVSKTLKQLLEDNMTTTPLTIVLSTPDEEISNSTNRINLFLYQVVENVQLKNQDWQMSSPTKIKPPPLSLNLFYLLTSYPQNPNDYTNAHLILGEAMRIFFDQLILVSDYLSQAAEEVKLILNPINMDEMTKIWSAINKPYRLSVSYEVSVVQIESSVAEREVKPVKERKVEIKPYSGPPRIEKLDPESGNPGTRVRIIGNNLKGEFLKVNIGGKPAGGIVVASDSEISFIVPTGLPPYLYKVTVIVNGQVSNPANFEVLGG</sequence>
<evidence type="ECO:0000259" key="2">
    <source>
        <dbReference type="Pfam" id="PF14065"/>
    </source>
</evidence>